<accession>A0A4D6MBH4</accession>
<evidence type="ECO:0000313" key="2">
    <source>
        <dbReference type="EMBL" id="QCD98782.1"/>
    </source>
</evidence>
<reference evidence="2 3" key="1">
    <citation type="submission" date="2019-04" db="EMBL/GenBank/DDBJ databases">
        <title>An improved genome assembly and genetic linkage map for asparagus bean, Vigna unguiculata ssp. sesquipedialis.</title>
        <authorList>
            <person name="Xia Q."/>
            <person name="Zhang R."/>
            <person name="Dong Y."/>
        </authorList>
    </citation>
    <scope>NUCLEOTIDE SEQUENCE [LARGE SCALE GENOMIC DNA]</scope>
    <source>
        <tissue evidence="2">Leaf</tissue>
    </source>
</reference>
<feature type="region of interest" description="Disordered" evidence="1">
    <location>
        <begin position="31"/>
        <end position="52"/>
    </location>
</feature>
<dbReference type="EMBL" id="CP039351">
    <property type="protein sequence ID" value="QCD98782.1"/>
    <property type="molecule type" value="Genomic_DNA"/>
</dbReference>
<evidence type="ECO:0000313" key="3">
    <source>
        <dbReference type="Proteomes" id="UP000501690"/>
    </source>
</evidence>
<protein>
    <submittedName>
        <fullName evidence="2">Uncharacterized protein</fullName>
    </submittedName>
</protein>
<sequence length="88" mass="9230">MTPNREQIVALMESQKTKEEDGLRKVLECSLAKPRSDQKSGGSNTQKSGPGLLASYPQHVGYGLVGGAYGALGAGYHALDGSKAYCNS</sequence>
<gene>
    <name evidence="2" type="ORF">DEO72_LG7g59</name>
</gene>
<name>A0A4D6MBH4_VIGUN</name>
<evidence type="ECO:0000256" key="1">
    <source>
        <dbReference type="SAM" id="MobiDB-lite"/>
    </source>
</evidence>
<dbReference type="AlphaFoldDB" id="A0A4D6MBH4"/>
<feature type="compositionally biased region" description="Polar residues" evidence="1">
    <location>
        <begin position="39"/>
        <end position="48"/>
    </location>
</feature>
<dbReference type="Proteomes" id="UP000501690">
    <property type="component" value="Linkage Group LG7"/>
</dbReference>
<organism evidence="2 3">
    <name type="scientific">Vigna unguiculata</name>
    <name type="common">Cowpea</name>
    <dbReference type="NCBI Taxonomy" id="3917"/>
    <lineage>
        <taxon>Eukaryota</taxon>
        <taxon>Viridiplantae</taxon>
        <taxon>Streptophyta</taxon>
        <taxon>Embryophyta</taxon>
        <taxon>Tracheophyta</taxon>
        <taxon>Spermatophyta</taxon>
        <taxon>Magnoliopsida</taxon>
        <taxon>eudicotyledons</taxon>
        <taxon>Gunneridae</taxon>
        <taxon>Pentapetalae</taxon>
        <taxon>rosids</taxon>
        <taxon>fabids</taxon>
        <taxon>Fabales</taxon>
        <taxon>Fabaceae</taxon>
        <taxon>Papilionoideae</taxon>
        <taxon>50 kb inversion clade</taxon>
        <taxon>NPAAA clade</taxon>
        <taxon>indigoferoid/millettioid clade</taxon>
        <taxon>Phaseoleae</taxon>
        <taxon>Vigna</taxon>
    </lineage>
</organism>
<proteinExistence type="predicted"/>
<keyword evidence="3" id="KW-1185">Reference proteome</keyword>